<dbReference type="Gene3D" id="1.10.472.50">
    <property type="entry name" value="HD-domain/PDEase-like"/>
    <property type="match status" value="1"/>
</dbReference>
<name>A0A250XPX4_9CHLO</name>
<dbReference type="PROSITE" id="PS51831">
    <property type="entry name" value="HD"/>
    <property type="match status" value="1"/>
</dbReference>
<protein>
    <recommendedName>
        <fullName evidence="1">HD domain-containing protein</fullName>
    </recommendedName>
</protein>
<comment type="caution">
    <text evidence="2">The sequence shown here is derived from an EMBL/GenBank/DDBJ whole genome shotgun (WGS) entry which is preliminary data.</text>
</comment>
<dbReference type="CDD" id="cd00077">
    <property type="entry name" value="HDc"/>
    <property type="match status" value="1"/>
</dbReference>
<dbReference type="SMART" id="SM00471">
    <property type="entry name" value="HDc"/>
    <property type="match status" value="1"/>
</dbReference>
<dbReference type="SUPFAM" id="SSF109604">
    <property type="entry name" value="HD-domain/PDEase-like"/>
    <property type="match status" value="1"/>
</dbReference>
<dbReference type="InterPro" id="IPR006674">
    <property type="entry name" value="HD_domain"/>
</dbReference>
<feature type="domain" description="HD" evidence="1">
    <location>
        <begin position="24"/>
        <end position="137"/>
    </location>
</feature>
<evidence type="ECO:0000313" key="3">
    <source>
        <dbReference type="Proteomes" id="UP000232323"/>
    </source>
</evidence>
<evidence type="ECO:0000259" key="1">
    <source>
        <dbReference type="PROSITE" id="PS51831"/>
    </source>
</evidence>
<sequence>MNLVIQAAEDFVRSSLSAHDASHDFWHIHRVRCMARHIAASEGCSSEKIELVELAALLHDVADWKYAGKRDLRQADIVKEFLLSQKVENAVIRNVLDVISVIGFKDELPSQDAAATSSSCMSIEAMVVQDADRLDAIGAIGIARCFTFGGAFHRILHDPATPPRLELTKELYMKGAGSTENTTINHFYEKLLTLKDRMKTKTGKDMAVKRHEFMENYLRQFHAEWDANV</sequence>
<gene>
    <name evidence="2" type="ORF">CEUSTIGMA_g12551.t1</name>
</gene>
<dbReference type="Proteomes" id="UP000232323">
    <property type="component" value="Unassembled WGS sequence"/>
</dbReference>
<proteinExistence type="predicted"/>
<dbReference type="AlphaFoldDB" id="A0A250XPX4"/>
<accession>A0A250XPX4</accession>
<dbReference type="PANTHER" id="PTHR33594">
    <property type="entry name" value="SUPERFAMILY HYDROLASE, PUTATIVE (AFU_ORTHOLOGUE AFUA_1G03035)-RELATED"/>
    <property type="match status" value="1"/>
</dbReference>
<dbReference type="Gene3D" id="1.20.58.1910">
    <property type="match status" value="1"/>
</dbReference>
<evidence type="ECO:0000313" key="2">
    <source>
        <dbReference type="EMBL" id="GAX85131.1"/>
    </source>
</evidence>
<dbReference type="STRING" id="1157962.A0A250XPX4"/>
<dbReference type="InterPro" id="IPR003607">
    <property type="entry name" value="HD/PDEase_dom"/>
</dbReference>
<dbReference type="OrthoDB" id="16547at2759"/>
<organism evidence="2 3">
    <name type="scientific">Chlamydomonas eustigma</name>
    <dbReference type="NCBI Taxonomy" id="1157962"/>
    <lineage>
        <taxon>Eukaryota</taxon>
        <taxon>Viridiplantae</taxon>
        <taxon>Chlorophyta</taxon>
        <taxon>core chlorophytes</taxon>
        <taxon>Chlorophyceae</taxon>
        <taxon>CS clade</taxon>
        <taxon>Chlamydomonadales</taxon>
        <taxon>Chlamydomonadaceae</taxon>
        <taxon>Chlamydomonas</taxon>
    </lineage>
</organism>
<reference evidence="2 3" key="1">
    <citation type="submission" date="2017-08" db="EMBL/GenBank/DDBJ databases">
        <title>Acidophilic green algal genome provides insights into adaptation to an acidic environment.</title>
        <authorList>
            <person name="Hirooka S."/>
            <person name="Hirose Y."/>
            <person name="Kanesaki Y."/>
            <person name="Higuchi S."/>
            <person name="Fujiwara T."/>
            <person name="Onuma R."/>
            <person name="Era A."/>
            <person name="Ohbayashi R."/>
            <person name="Uzuka A."/>
            <person name="Nozaki H."/>
            <person name="Yoshikawa H."/>
            <person name="Miyagishima S.Y."/>
        </authorList>
    </citation>
    <scope>NUCLEOTIDE SEQUENCE [LARGE SCALE GENOMIC DNA]</scope>
    <source>
        <strain evidence="2 3">NIES-2499</strain>
    </source>
</reference>
<dbReference type="PANTHER" id="PTHR33594:SF1">
    <property type="entry name" value="HD_PDEASE DOMAIN-CONTAINING PROTEIN"/>
    <property type="match status" value="1"/>
</dbReference>
<dbReference type="EMBL" id="BEGY01000151">
    <property type="protein sequence ID" value="GAX85131.1"/>
    <property type="molecule type" value="Genomic_DNA"/>
</dbReference>
<dbReference type="Pfam" id="PF01966">
    <property type="entry name" value="HD"/>
    <property type="match status" value="1"/>
</dbReference>
<keyword evidence="3" id="KW-1185">Reference proteome</keyword>